<accession>A0AAF3FQ09</accession>
<protein>
    <submittedName>
        <fullName evidence="3">Uncharacterized protein</fullName>
    </submittedName>
</protein>
<feature type="region of interest" description="Disordered" evidence="1">
    <location>
        <begin position="44"/>
        <end position="63"/>
    </location>
</feature>
<keyword evidence="2" id="KW-1185">Reference proteome</keyword>
<dbReference type="AlphaFoldDB" id="A0AAF3FQ09"/>
<feature type="region of interest" description="Disordered" evidence="1">
    <location>
        <begin position="126"/>
        <end position="161"/>
    </location>
</feature>
<evidence type="ECO:0000313" key="3">
    <source>
        <dbReference type="WBParaSite" id="MBELARI_LOCUS92"/>
    </source>
</evidence>
<dbReference type="WBParaSite" id="MBELARI_LOCUS92">
    <property type="protein sequence ID" value="MBELARI_LOCUS92"/>
    <property type="gene ID" value="MBELARI_LOCUS92"/>
</dbReference>
<organism evidence="2 3">
    <name type="scientific">Mesorhabditis belari</name>
    <dbReference type="NCBI Taxonomy" id="2138241"/>
    <lineage>
        <taxon>Eukaryota</taxon>
        <taxon>Metazoa</taxon>
        <taxon>Ecdysozoa</taxon>
        <taxon>Nematoda</taxon>
        <taxon>Chromadorea</taxon>
        <taxon>Rhabditida</taxon>
        <taxon>Rhabditina</taxon>
        <taxon>Rhabditomorpha</taxon>
        <taxon>Rhabditoidea</taxon>
        <taxon>Rhabditidae</taxon>
        <taxon>Mesorhabditinae</taxon>
        <taxon>Mesorhabditis</taxon>
    </lineage>
</organism>
<feature type="compositionally biased region" description="Polar residues" evidence="1">
    <location>
        <begin position="9"/>
        <end position="19"/>
    </location>
</feature>
<reference evidence="3" key="1">
    <citation type="submission" date="2024-02" db="UniProtKB">
        <authorList>
            <consortium name="WormBaseParasite"/>
        </authorList>
    </citation>
    <scope>IDENTIFICATION</scope>
</reference>
<feature type="region of interest" description="Disordered" evidence="1">
    <location>
        <begin position="1"/>
        <end position="23"/>
    </location>
</feature>
<evidence type="ECO:0000256" key="1">
    <source>
        <dbReference type="SAM" id="MobiDB-lite"/>
    </source>
</evidence>
<feature type="compositionally biased region" description="Basic residues" evidence="1">
    <location>
        <begin position="44"/>
        <end position="58"/>
    </location>
</feature>
<evidence type="ECO:0000313" key="2">
    <source>
        <dbReference type="Proteomes" id="UP000887575"/>
    </source>
</evidence>
<name>A0AAF3FQ09_9BILA</name>
<sequence>MWAKRAGPQTWSRDFSSGVASPDDDSHLRFADFTDPFAVGCGRKKTPRGSIRRPKASKARTAVGNEKLGPASLVPASTAVLQACLGYSKYSYSWRSLKGTKFHEAHGKKYHFGSFKEAHPITLPVTHKDVETAGEPNKAETGVIESRKDSKDDTVPGAEQQ</sequence>
<dbReference type="Proteomes" id="UP000887575">
    <property type="component" value="Unassembled WGS sequence"/>
</dbReference>
<feature type="compositionally biased region" description="Basic and acidic residues" evidence="1">
    <location>
        <begin position="145"/>
        <end position="154"/>
    </location>
</feature>
<proteinExistence type="predicted"/>